<name>A0ABR3ZUF1_9LECA</name>
<dbReference type="InterPro" id="IPR057684">
    <property type="entry name" value="DUF7924"/>
</dbReference>
<accession>A0ABR3ZUF1</accession>
<organism evidence="3 4">
    <name type="scientific">Stereocaulon virgatum</name>
    <dbReference type="NCBI Taxonomy" id="373712"/>
    <lineage>
        <taxon>Eukaryota</taxon>
        <taxon>Fungi</taxon>
        <taxon>Dikarya</taxon>
        <taxon>Ascomycota</taxon>
        <taxon>Pezizomycotina</taxon>
        <taxon>Lecanoromycetes</taxon>
        <taxon>OSLEUM clade</taxon>
        <taxon>Lecanoromycetidae</taxon>
        <taxon>Lecanorales</taxon>
        <taxon>Lecanorineae</taxon>
        <taxon>Stereocaulaceae</taxon>
        <taxon>Stereocaulon</taxon>
    </lineage>
</organism>
<evidence type="ECO:0000313" key="3">
    <source>
        <dbReference type="EMBL" id="KAL2037220.1"/>
    </source>
</evidence>
<dbReference type="PANTHER" id="PTHR42470:SF2">
    <property type="match status" value="1"/>
</dbReference>
<dbReference type="Pfam" id="PF25545">
    <property type="entry name" value="DUF7924"/>
    <property type="match status" value="1"/>
</dbReference>
<reference evidence="3 4" key="1">
    <citation type="submission" date="2024-09" db="EMBL/GenBank/DDBJ databases">
        <title>Rethinking Asexuality: The Enigmatic Case of Functional Sexual Genes in Lepraria (Stereocaulaceae).</title>
        <authorList>
            <person name="Doellman M."/>
            <person name="Sun Y."/>
            <person name="Barcenas-Pena A."/>
            <person name="Lumbsch H.T."/>
            <person name="Grewe F."/>
        </authorList>
    </citation>
    <scope>NUCLEOTIDE SEQUENCE [LARGE SCALE GENOMIC DNA]</scope>
    <source>
        <strain evidence="3 4">Mercado 3170</strain>
    </source>
</reference>
<evidence type="ECO:0000313" key="4">
    <source>
        <dbReference type="Proteomes" id="UP001590950"/>
    </source>
</evidence>
<feature type="domain" description="DUF7924" evidence="2">
    <location>
        <begin position="258"/>
        <end position="481"/>
    </location>
</feature>
<feature type="compositionally biased region" description="Basic and acidic residues" evidence="1">
    <location>
        <begin position="1"/>
        <end position="12"/>
    </location>
</feature>
<gene>
    <name evidence="3" type="ORF">N7G274_010083</name>
</gene>
<protein>
    <recommendedName>
        <fullName evidence="2">DUF7924 domain-containing protein</fullName>
    </recommendedName>
</protein>
<dbReference type="Proteomes" id="UP001590950">
    <property type="component" value="Unassembled WGS sequence"/>
</dbReference>
<feature type="region of interest" description="Disordered" evidence="1">
    <location>
        <begin position="1"/>
        <end position="194"/>
    </location>
</feature>
<comment type="caution">
    <text evidence="3">The sequence shown here is derived from an EMBL/GenBank/DDBJ whole genome shotgun (WGS) entry which is preliminary data.</text>
</comment>
<dbReference type="PANTHER" id="PTHR42470">
    <property type="entry name" value="VAST DOMAIN-CONTAINING PROTEIN"/>
    <property type="match status" value="1"/>
</dbReference>
<feature type="region of interest" description="Disordered" evidence="1">
    <location>
        <begin position="502"/>
        <end position="543"/>
    </location>
</feature>
<sequence>MFPPRAKSDVKRYGRQPLLKNQAAQPRGIKRKTSITPVRKSARLQEGKRLCQQRETQEQLLQLPSPTSLEPDKERPQESVNPPNLDRKRKRKRSEELGQNYTPEAKGAACIPSQRRESPTRKCQRTSPTKRAVATRKGLRSDTKNRDVNPIQHWIEEGSWSGGNFEQDSSMTHSLTRKRSTPSLSKHESDISGVSLREGKNPAVKSRRYQQILESVGIYMGQPEPHLRAAQYDKAFCQNMLMKEQPVPKDSLFNDDLFESTCEDIANRNEARVIQDIGRLIVPAPEELFRRGARNLKHLIETVDESWIKSIPLVKGPRPQPDFAVGLRSSAFTSEQLKKLQPSIGDWQTTSRLVATDEMYFPFLTAEVKCGNEALNIADRQNAHSAAVAANAVVELYRLVSRQEELNRKILTFSISHDNEAVRMYGHYPLIKEDNTLFYRHPIKKFDFTSEDGEEKWTSYKFTRNVLDIFYPIHHERICSAANQLPNPEDFAVESFSQQSNLGSFEQNDGQLTTSYSQETEPELPSSQTSEPVFKKPRGRGKK</sequence>
<dbReference type="EMBL" id="JBEFKJ010000043">
    <property type="protein sequence ID" value="KAL2037220.1"/>
    <property type="molecule type" value="Genomic_DNA"/>
</dbReference>
<proteinExistence type="predicted"/>
<evidence type="ECO:0000259" key="2">
    <source>
        <dbReference type="Pfam" id="PF25545"/>
    </source>
</evidence>
<evidence type="ECO:0000256" key="1">
    <source>
        <dbReference type="SAM" id="MobiDB-lite"/>
    </source>
</evidence>
<feature type="compositionally biased region" description="Polar residues" evidence="1">
    <location>
        <begin position="502"/>
        <end position="531"/>
    </location>
</feature>
<keyword evidence="4" id="KW-1185">Reference proteome</keyword>
<feature type="compositionally biased region" description="Polar residues" evidence="1">
    <location>
        <begin position="162"/>
        <end position="174"/>
    </location>
</feature>